<evidence type="ECO:0000256" key="9">
    <source>
        <dbReference type="ARBA" id="ARBA00022909"/>
    </source>
</evidence>
<evidence type="ECO:0000256" key="1">
    <source>
        <dbReference type="ARBA" id="ARBA00005051"/>
    </source>
</evidence>
<reference evidence="15 16" key="1">
    <citation type="submission" date="2023-05" db="EMBL/GenBank/DDBJ databases">
        <title>Flavobacterium sedimenti sp. nov., isolated from the sediment.</title>
        <authorList>
            <person name="Wu N."/>
        </authorList>
    </citation>
    <scope>NUCLEOTIDE SEQUENCE [LARGE SCALE GENOMIC DNA]</scope>
    <source>
        <strain evidence="15 16">YZ-48</strain>
    </source>
</reference>
<evidence type="ECO:0000256" key="7">
    <source>
        <dbReference type="ARBA" id="ARBA00022777"/>
    </source>
</evidence>
<evidence type="ECO:0000313" key="16">
    <source>
        <dbReference type="Proteomes" id="UP001230035"/>
    </source>
</evidence>
<keyword evidence="9" id="KW-0289">Folate biosynthesis</keyword>
<dbReference type="SUPFAM" id="SSF52540">
    <property type="entry name" value="P-loop containing nucleoside triphosphate hydrolases"/>
    <property type="match status" value="1"/>
</dbReference>
<comment type="caution">
    <text evidence="15">The sequence shown here is derived from an EMBL/GenBank/DDBJ whole genome shotgun (WGS) entry which is preliminary data.</text>
</comment>
<evidence type="ECO:0000256" key="11">
    <source>
        <dbReference type="ARBA" id="ARBA00029766"/>
    </source>
</evidence>
<organism evidence="15 16">
    <name type="scientific">Flavobacterium sedimenticola</name>
    <dbReference type="NCBI Taxonomy" id="3043286"/>
    <lineage>
        <taxon>Bacteria</taxon>
        <taxon>Pseudomonadati</taxon>
        <taxon>Bacteroidota</taxon>
        <taxon>Flavobacteriia</taxon>
        <taxon>Flavobacteriales</taxon>
        <taxon>Flavobacteriaceae</taxon>
        <taxon>Flavobacterium</taxon>
    </lineage>
</organism>
<dbReference type="NCBIfam" id="TIGR01498">
    <property type="entry name" value="folK"/>
    <property type="match status" value="1"/>
</dbReference>
<dbReference type="Gene3D" id="3.30.70.560">
    <property type="entry name" value="7,8-Dihydro-6-hydroxymethylpterin-pyrophosphokinase HPPK"/>
    <property type="match status" value="1"/>
</dbReference>
<proteinExistence type="inferred from homology"/>
<comment type="similarity">
    <text evidence="2">Belongs to the HPPK family.</text>
</comment>
<evidence type="ECO:0000256" key="10">
    <source>
        <dbReference type="ARBA" id="ARBA00029409"/>
    </source>
</evidence>
<dbReference type="CDD" id="cd01673">
    <property type="entry name" value="dNK"/>
    <property type="match status" value="1"/>
</dbReference>
<gene>
    <name evidence="15" type="primary">folK</name>
    <name evidence="15" type="ORF">QHT84_09990</name>
</gene>
<comment type="function">
    <text evidence="10">Catalyzes the transfer of pyrophosphate from adenosine triphosphate (ATP) to 6-hydroxymethyl-7,8-dihydropterin, an enzymatic step in folate biosynthesis pathway.</text>
</comment>
<keyword evidence="7" id="KW-0418">Kinase</keyword>
<keyword evidence="16" id="KW-1185">Reference proteome</keyword>
<evidence type="ECO:0000259" key="14">
    <source>
        <dbReference type="Pfam" id="PF01712"/>
    </source>
</evidence>
<dbReference type="PANTHER" id="PTHR43071">
    <property type="entry name" value="2-AMINO-4-HYDROXY-6-HYDROXYMETHYLDIHYDROPTERIDINE PYROPHOSPHOKINASE"/>
    <property type="match status" value="1"/>
</dbReference>
<protein>
    <recommendedName>
        <fullName evidence="4">2-amino-4-hydroxy-6-hydroxymethyldihydropteridine pyrophosphokinase</fullName>
        <ecNumber evidence="3">2.7.6.3</ecNumber>
    </recommendedName>
    <alternativeName>
        <fullName evidence="11">6-hydroxymethyl-7,8-dihydropterin pyrophosphokinase</fullName>
    </alternativeName>
    <alternativeName>
        <fullName evidence="12">7,8-dihydro-6-hydroxymethylpterin-pyrophosphokinase</fullName>
    </alternativeName>
</protein>
<evidence type="ECO:0000256" key="8">
    <source>
        <dbReference type="ARBA" id="ARBA00022840"/>
    </source>
</evidence>
<evidence type="ECO:0000256" key="2">
    <source>
        <dbReference type="ARBA" id="ARBA00005810"/>
    </source>
</evidence>
<evidence type="ECO:0000256" key="3">
    <source>
        <dbReference type="ARBA" id="ARBA00013253"/>
    </source>
</evidence>
<feature type="domain" description="7,8-dihydro-6-hydroxymethylpterin-pyrophosphokinase" evidence="13">
    <location>
        <begin position="8"/>
        <end position="134"/>
    </location>
</feature>
<dbReference type="CDD" id="cd00483">
    <property type="entry name" value="HPPK"/>
    <property type="match status" value="1"/>
</dbReference>
<keyword evidence="6" id="KW-0547">Nucleotide-binding</keyword>
<keyword evidence="5 15" id="KW-0808">Transferase</keyword>
<evidence type="ECO:0000256" key="12">
    <source>
        <dbReference type="ARBA" id="ARBA00033413"/>
    </source>
</evidence>
<name>A0ABT6XRN4_9FLAO</name>
<dbReference type="InterPro" id="IPR031314">
    <property type="entry name" value="DNK_dom"/>
</dbReference>
<dbReference type="PANTHER" id="PTHR43071:SF1">
    <property type="entry name" value="2-AMINO-4-HYDROXY-6-HYDROXYMETHYLDIHYDROPTERIDINE PYROPHOSPHOKINASE"/>
    <property type="match status" value="1"/>
</dbReference>
<evidence type="ECO:0000259" key="13">
    <source>
        <dbReference type="Pfam" id="PF01288"/>
    </source>
</evidence>
<evidence type="ECO:0000256" key="5">
    <source>
        <dbReference type="ARBA" id="ARBA00022679"/>
    </source>
</evidence>
<dbReference type="RefSeq" id="WP_283239422.1">
    <property type="nucleotide sequence ID" value="NZ_JASGBP010000006.1"/>
</dbReference>
<sequence>MNKQHQVILSLGTNQGNRLENIERCLSDLHNEIGTIIRVSKLYETASWGFESAKFYNCAVVMHTHKSAHQLLEEVLILEEALGRVRENTEGYQPRIIDIDVIAYDEEIIASEKLQVPHPEMQNRLFVLLPMRDLNLDWRHPILQKYLHELLVLSEDKSNCVVVQNLEIPINTIKLDHFNYIAIEGNIGAGKTTLTNKLAEDFNAKTVLERFADNPFLPKFYEDQSRYAFPLEMSFLADRYQQISDDLAQFDLFKDFIVADYHIFKSLIFAKVTLAEDEYRLYKTMFDIIYKEMPKPDLYIYLYQNTERLLENIKLRGRSYEQEIPAEYLERINNGYLDYIKSQTNLNVLIIDVTHRDFVNHQEDYVYVLNQIRDKIQ</sequence>
<dbReference type="Pfam" id="PF01288">
    <property type="entry name" value="HPPK"/>
    <property type="match status" value="1"/>
</dbReference>
<dbReference type="InterPro" id="IPR027417">
    <property type="entry name" value="P-loop_NTPase"/>
</dbReference>
<dbReference type="EMBL" id="JASGBP010000006">
    <property type="protein sequence ID" value="MDI9257744.1"/>
    <property type="molecule type" value="Genomic_DNA"/>
</dbReference>
<dbReference type="GO" id="GO:0003848">
    <property type="term" value="F:2-amino-4-hydroxy-6-hydroxymethyldihydropteridine diphosphokinase activity"/>
    <property type="evidence" value="ECO:0007669"/>
    <property type="project" value="UniProtKB-EC"/>
</dbReference>
<comment type="pathway">
    <text evidence="1">Cofactor biosynthesis; tetrahydrofolate biosynthesis; 2-amino-4-hydroxy-6-hydroxymethyl-7,8-dihydropteridine diphosphate from 7,8-dihydroneopterin triphosphate: step 4/4.</text>
</comment>
<dbReference type="Pfam" id="PF01712">
    <property type="entry name" value="dNK"/>
    <property type="match status" value="1"/>
</dbReference>
<dbReference type="InterPro" id="IPR035907">
    <property type="entry name" value="Hppk_sf"/>
</dbReference>
<feature type="domain" description="Deoxynucleoside kinase" evidence="14">
    <location>
        <begin position="181"/>
        <end position="375"/>
    </location>
</feature>
<evidence type="ECO:0000256" key="4">
    <source>
        <dbReference type="ARBA" id="ARBA00016218"/>
    </source>
</evidence>
<keyword evidence="8" id="KW-0067">ATP-binding</keyword>
<dbReference type="Gene3D" id="3.40.50.300">
    <property type="entry name" value="P-loop containing nucleotide triphosphate hydrolases"/>
    <property type="match status" value="1"/>
</dbReference>
<accession>A0ABT6XRN4</accession>
<dbReference type="SUPFAM" id="SSF55083">
    <property type="entry name" value="6-hydroxymethyl-7,8-dihydropterin pyrophosphokinase, HPPK"/>
    <property type="match status" value="1"/>
</dbReference>
<evidence type="ECO:0000256" key="6">
    <source>
        <dbReference type="ARBA" id="ARBA00022741"/>
    </source>
</evidence>
<dbReference type="Proteomes" id="UP001230035">
    <property type="component" value="Unassembled WGS sequence"/>
</dbReference>
<evidence type="ECO:0000313" key="15">
    <source>
        <dbReference type="EMBL" id="MDI9257744.1"/>
    </source>
</evidence>
<dbReference type="InterPro" id="IPR000550">
    <property type="entry name" value="Hppk"/>
</dbReference>
<dbReference type="EC" id="2.7.6.3" evidence="3"/>